<protein>
    <submittedName>
        <fullName evidence="1">Uncharacterized protein</fullName>
    </submittedName>
</protein>
<organism evidence="1 2">
    <name type="scientific">Setaria viridis</name>
    <name type="common">Green bristlegrass</name>
    <name type="synonym">Setaria italica subsp. viridis</name>
    <dbReference type="NCBI Taxonomy" id="4556"/>
    <lineage>
        <taxon>Eukaryota</taxon>
        <taxon>Viridiplantae</taxon>
        <taxon>Streptophyta</taxon>
        <taxon>Embryophyta</taxon>
        <taxon>Tracheophyta</taxon>
        <taxon>Spermatophyta</taxon>
        <taxon>Magnoliopsida</taxon>
        <taxon>Liliopsida</taxon>
        <taxon>Poales</taxon>
        <taxon>Poaceae</taxon>
        <taxon>PACMAD clade</taxon>
        <taxon>Panicoideae</taxon>
        <taxon>Panicodae</taxon>
        <taxon>Paniceae</taxon>
        <taxon>Cenchrinae</taxon>
        <taxon>Setaria</taxon>
    </lineage>
</organism>
<evidence type="ECO:0000313" key="2">
    <source>
        <dbReference type="Proteomes" id="UP000298652"/>
    </source>
</evidence>
<dbReference type="AlphaFoldDB" id="A0A4U6VCU4"/>
<evidence type="ECO:0000313" key="1">
    <source>
        <dbReference type="EMBL" id="TKW24989.1"/>
    </source>
</evidence>
<name>A0A4U6VCU4_SETVI</name>
<dbReference type="EMBL" id="CM016554">
    <property type="protein sequence ID" value="TKW24989.1"/>
    <property type="molecule type" value="Genomic_DNA"/>
</dbReference>
<sequence>MWWTGPHVRGWSCGLGLKAWVKARTTGGGIISEHLILLLGHTIV</sequence>
<gene>
    <name evidence="1" type="ORF">SEVIR_3G086550v2</name>
</gene>
<proteinExistence type="predicted"/>
<reference evidence="1" key="1">
    <citation type="submission" date="2019-03" db="EMBL/GenBank/DDBJ databases">
        <title>WGS assembly of Setaria viridis.</title>
        <authorList>
            <person name="Huang P."/>
            <person name="Jenkins J."/>
            <person name="Grimwood J."/>
            <person name="Barry K."/>
            <person name="Healey A."/>
            <person name="Mamidi S."/>
            <person name="Sreedasyam A."/>
            <person name="Shu S."/>
            <person name="Feldman M."/>
            <person name="Wu J."/>
            <person name="Yu Y."/>
            <person name="Chen C."/>
            <person name="Johnson J."/>
            <person name="Rokhsar D."/>
            <person name="Baxter I."/>
            <person name="Schmutz J."/>
            <person name="Brutnell T."/>
            <person name="Kellogg E."/>
        </authorList>
    </citation>
    <scope>NUCLEOTIDE SEQUENCE [LARGE SCALE GENOMIC DNA]</scope>
</reference>
<keyword evidence="2" id="KW-1185">Reference proteome</keyword>
<dbReference type="Gramene" id="TKW24989">
    <property type="protein sequence ID" value="TKW24989"/>
    <property type="gene ID" value="SEVIR_3G086550v2"/>
</dbReference>
<dbReference type="Proteomes" id="UP000298652">
    <property type="component" value="Chromosome 3"/>
</dbReference>
<accession>A0A4U6VCU4</accession>